<feature type="domain" description="DNA helicase Pif1-like DEAD-box helicase" evidence="2">
    <location>
        <begin position="273"/>
        <end position="369"/>
    </location>
</feature>
<evidence type="ECO:0000259" key="2">
    <source>
        <dbReference type="Pfam" id="PF05970"/>
    </source>
</evidence>
<protein>
    <recommendedName>
        <fullName evidence="1">ATP-dependent DNA helicase</fullName>
        <ecNumber evidence="1">5.6.2.3</ecNumber>
    </recommendedName>
</protein>
<dbReference type="GO" id="GO:0000723">
    <property type="term" value="P:telomere maintenance"/>
    <property type="evidence" value="ECO:0007669"/>
    <property type="project" value="InterPro"/>
</dbReference>
<proteinExistence type="inferred from homology"/>
<dbReference type="GO" id="GO:0016787">
    <property type="term" value="F:hydrolase activity"/>
    <property type="evidence" value="ECO:0007669"/>
    <property type="project" value="UniProtKB-KW"/>
</dbReference>
<evidence type="ECO:0000313" key="5">
    <source>
        <dbReference type="Proteomes" id="UP000002051"/>
    </source>
</evidence>
<gene>
    <name evidence="3" type="ordered locus">MTR_1g044190</name>
</gene>
<dbReference type="EC" id="5.6.2.3" evidence="1"/>
<dbReference type="AlphaFoldDB" id="A0A072VI72"/>
<dbReference type="PANTHER" id="PTHR10492:SF101">
    <property type="entry name" value="ATP-DEPENDENT DNA HELICASE"/>
    <property type="match status" value="1"/>
</dbReference>
<keyword evidence="5" id="KW-1185">Reference proteome</keyword>
<reference evidence="3 5" key="2">
    <citation type="journal article" date="2014" name="BMC Genomics">
        <title>An improved genome release (version Mt4.0) for the model legume Medicago truncatula.</title>
        <authorList>
            <person name="Tang H."/>
            <person name="Krishnakumar V."/>
            <person name="Bidwell S."/>
            <person name="Rosen B."/>
            <person name="Chan A."/>
            <person name="Zhou S."/>
            <person name="Gentzbittel L."/>
            <person name="Childs K.L."/>
            <person name="Yandell M."/>
            <person name="Gundlach H."/>
            <person name="Mayer K.F."/>
            <person name="Schwartz D.C."/>
            <person name="Town C.D."/>
        </authorList>
    </citation>
    <scope>GENOME REANNOTATION</scope>
    <source>
        <strain evidence="3">A17</strain>
        <strain evidence="4 5">cv. Jemalong A17</strain>
    </source>
</reference>
<keyword evidence="1" id="KW-0227">DNA damage</keyword>
<evidence type="ECO:0000313" key="4">
    <source>
        <dbReference type="EnsemblPlants" id="KEH41148"/>
    </source>
</evidence>
<keyword evidence="1" id="KW-0067">ATP-binding</keyword>
<keyword evidence="1 3" id="KW-0347">Helicase</keyword>
<keyword evidence="1" id="KW-0378">Hydrolase</keyword>
<dbReference type="InterPro" id="IPR027417">
    <property type="entry name" value="P-loop_NTPase"/>
</dbReference>
<dbReference type="Proteomes" id="UP000002051">
    <property type="component" value="Unassembled WGS sequence"/>
</dbReference>
<dbReference type="STRING" id="3880.A0A072VI72"/>
<keyword evidence="1" id="KW-0234">DNA repair</keyword>
<reference evidence="3 5" key="1">
    <citation type="journal article" date="2011" name="Nature">
        <title>The Medicago genome provides insight into the evolution of rhizobial symbioses.</title>
        <authorList>
            <person name="Young N.D."/>
            <person name="Debelle F."/>
            <person name="Oldroyd G.E."/>
            <person name="Geurts R."/>
            <person name="Cannon S.B."/>
            <person name="Udvardi M.K."/>
            <person name="Benedito V.A."/>
            <person name="Mayer K.F."/>
            <person name="Gouzy J."/>
            <person name="Schoof H."/>
            <person name="Van de Peer Y."/>
            <person name="Proost S."/>
            <person name="Cook D.R."/>
            <person name="Meyers B.C."/>
            <person name="Spannagl M."/>
            <person name="Cheung F."/>
            <person name="De Mita S."/>
            <person name="Krishnakumar V."/>
            <person name="Gundlach H."/>
            <person name="Zhou S."/>
            <person name="Mudge J."/>
            <person name="Bharti A.K."/>
            <person name="Murray J.D."/>
            <person name="Naoumkina M.A."/>
            <person name="Rosen B."/>
            <person name="Silverstein K.A."/>
            <person name="Tang H."/>
            <person name="Rombauts S."/>
            <person name="Zhao P.X."/>
            <person name="Zhou P."/>
            <person name="Barbe V."/>
            <person name="Bardou P."/>
            <person name="Bechner M."/>
            <person name="Bellec A."/>
            <person name="Berger A."/>
            <person name="Berges H."/>
            <person name="Bidwell S."/>
            <person name="Bisseling T."/>
            <person name="Choisne N."/>
            <person name="Couloux A."/>
            <person name="Denny R."/>
            <person name="Deshpande S."/>
            <person name="Dai X."/>
            <person name="Doyle J.J."/>
            <person name="Dudez A.M."/>
            <person name="Farmer A.D."/>
            <person name="Fouteau S."/>
            <person name="Franken C."/>
            <person name="Gibelin C."/>
            <person name="Gish J."/>
            <person name="Goldstein S."/>
            <person name="Gonzalez A.J."/>
            <person name="Green P.J."/>
            <person name="Hallab A."/>
            <person name="Hartog M."/>
            <person name="Hua A."/>
            <person name="Humphray S.J."/>
            <person name="Jeong D.H."/>
            <person name="Jing Y."/>
            <person name="Jocker A."/>
            <person name="Kenton S.M."/>
            <person name="Kim D.J."/>
            <person name="Klee K."/>
            <person name="Lai H."/>
            <person name="Lang C."/>
            <person name="Lin S."/>
            <person name="Macmil S.L."/>
            <person name="Magdelenat G."/>
            <person name="Matthews L."/>
            <person name="McCorrison J."/>
            <person name="Monaghan E.L."/>
            <person name="Mun J.H."/>
            <person name="Najar F.Z."/>
            <person name="Nicholson C."/>
            <person name="Noirot C."/>
            <person name="O'Bleness M."/>
            <person name="Paule C.R."/>
            <person name="Poulain J."/>
            <person name="Prion F."/>
            <person name="Qin B."/>
            <person name="Qu C."/>
            <person name="Retzel E.F."/>
            <person name="Riddle C."/>
            <person name="Sallet E."/>
            <person name="Samain S."/>
            <person name="Samson N."/>
            <person name="Sanders I."/>
            <person name="Saurat O."/>
            <person name="Scarpelli C."/>
            <person name="Schiex T."/>
            <person name="Segurens B."/>
            <person name="Severin A.J."/>
            <person name="Sherrier D.J."/>
            <person name="Shi R."/>
            <person name="Sims S."/>
            <person name="Singer S.R."/>
            <person name="Sinharoy S."/>
            <person name="Sterck L."/>
            <person name="Viollet A."/>
            <person name="Wang B.B."/>
            <person name="Wang K."/>
            <person name="Wang M."/>
            <person name="Wang X."/>
            <person name="Warfsmann J."/>
            <person name="Weissenbach J."/>
            <person name="White D.D."/>
            <person name="White J.D."/>
            <person name="Wiley G.B."/>
            <person name="Wincker P."/>
            <person name="Xing Y."/>
            <person name="Yang L."/>
            <person name="Yao Z."/>
            <person name="Ying F."/>
            <person name="Zhai J."/>
            <person name="Zhou L."/>
            <person name="Zuber A."/>
            <person name="Denarie J."/>
            <person name="Dixon R.A."/>
            <person name="May G.D."/>
            <person name="Schwartz D.C."/>
            <person name="Rogers J."/>
            <person name="Quetier F."/>
            <person name="Town C.D."/>
            <person name="Roe B.A."/>
        </authorList>
    </citation>
    <scope>NUCLEOTIDE SEQUENCE [LARGE SCALE GENOMIC DNA]</scope>
    <source>
        <strain evidence="3">A17</strain>
        <strain evidence="4 5">cv. Jemalong A17</strain>
    </source>
</reference>
<dbReference type="EMBL" id="CM001217">
    <property type="protein sequence ID" value="KEH41148.1"/>
    <property type="molecule type" value="Genomic_DNA"/>
</dbReference>
<comment type="similarity">
    <text evidence="1">Belongs to the helicase family.</text>
</comment>
<keyword evidence="1" id="KW-0547">Nucleotide-binding</keyword>
<keyword evidence="1" id="KW-0233">DNA recombination</keyword>
<dbReference type="Pfam" id="PF05970">
    <property type="entry name" value="PIF1"/>
    <property type="match status" value="1"/>
</dbReference>
<sequence>MACKCRNKQSNAPQAKLETEELFTTIIIEVNLVGRFDRWWMNIGVTRHVSFDRVMFKTYIASQDQKVLLGDFHPTNVALKMDLTRATLLLFQSVERRWHPRQRGQHVGRLTIVPLITRELYYMRMLLNVQVGCTCYADIQTIDGCVFDTFHETCGALGLLGDDREFIDVIKEVYVVAYGHTLCKIFETLLLYMSMSDLMRIVCVIDGDLRSMSFVDGYGGTGETYLWNALSFRFRSESKVLLNVASSGIASSLIPGGRTAHSQFSIPLDLSTETLSNVMTSVVDGAKDLPFGGKTIVFGGDFCQILSVVPRGGRADIVYATISSSPLWCVWKVLKLTRNMRLQFSGDADKNQSLRLFAKWILDIGDGKFGIDDDGEAVVDILDDICIQTYGNHIGYIVDSTYPYLLDNMNNSSFLKDRAILTPTLDLVENVNDYVMSLI</sequence>
<dbReference type="Gene3D" id="3.40.50.300">
    <property type="entry name" value="P-loop containing nucleotide triphosphate hydrolases"/>
    <property type="match status" value="1"/>
</dbReference>
<comment type="cofactor">
    <cofactor evidence="1">
        <name>Mg(2+)</name>
        <dbReference type="ChEBI" id="CHEBI:18420"/>
    </cofactor>
</comment>
<dbReference type="GO" id="GO:0005524">
    <property type="term" value="F:ATP binding"/>
    <property type="evidence" value="ECO:0007669"/>
    <property type="project" value="UniProtKB-KW"/>
</dbReference>
<dbReference type="GO" id="GO:0043139">
    <property type="term" value="F:5'-3' DNA helicase activity"/>
    <property type="evidence" value="ECO:0007669"/>
    <property type="project" value="UniProtKB-EC"/>
</dbReference>
<dbReference type="SUPFAM" id="SSF52540">
    <property type="entry name" value="P-loop containing nucleoside triphosphate hydrolases"/>
    <property type="match status" value="1"/>
</dbReference>
<dbReference type="GO" id="GO:0006281">
    <property type="term" value="P:DNA repair"/>
    <property type="evidence" value="ECO:0007669"/>
    <property type="project" value="UniProtKB-KW"/>
</dbReference>
<dbReference type="GO" id="GO:0006310">
    <property type="term" value="P:DNA recombination"/>
    <property type="evidence" value="ECO:0007669"/>
    <property type="project" value="UniProtKB-KW"/>
</dbReference>
<organism evidence="3 5">
    <name type="scientific">Medicago truncatula</name>
    <name type="common">Barrel medic</name>
    <name type="synonym">Medicago tribuloides</name>
    <dbReference type="NCBI Taxonomy" id="3880"/>
    <lineage>
        <taxon>Eukaryota</taxon>
        <taxon>Viridiplantae</taxon>
        <taxon>Streptophyta</taxon>
        <taxon>Embryophyta</taxon>
        <taxon>Tracheophyta</taxon>
        <taxon>Spermatophyta</taxon>
        <taxon>Magnoliopsida</taxon>
        <taxon>eudicotyledons</taxon>
        <taxon>Gunneridae</taxon>
        <taxon>Pentapetalae</taxon>
        <taxon>rosids</taxon>
        <taxon>fabids</taxon>
        <taxon>Fabales</taxon>
        <taxon>Fabaceae</taxon>
        <taxon>Papilionoideae</taxon>
        <taxon>50 kb inversion clade</taxon>
        <taxon>NPAAA clade</taxon>
        <taxon>Hologalegina</taxon>
        <taxon>IRL clade</taxon>
        <taxon>Trifolieae</taxon>
        <taxon>Medicago</taxon>
    </lineage>
</organism>
<comment type="catalytic activity">
    <reaction evidence="1">
        <text>ATP + H2O = ADP + phosphate + H(+)</text>
        <dbReference type="Rhea" id="RHEA:13065"/>
        <dbReference type="ChEBI" id="CHEBI:15377"/>
        <dbReference type="ChEBI" id="CHEBI:15378"/>
        <dbReference type="ChEBI" id="CHEBI:30616"/>
        <dbReference type="ChEBI" id="CHEBI:43474"/>
        <dbReference type="ChEBI" id="CHEBI:456216"/>
        <dbReference type="EC" id="5.6.2.3"/>
    </reaction>
</comment>
<accession>A0A072VI72</accession>
<dbReference type="HOGENOM" id="CLU_624648_0_0_1"/>
<dbReference type="EnsemblPlants" id="KEH41148">
    <property type="protein sequence ID" value="KEH41148"/>
    <property type="gene ID" value="MTR_1g044190"/>
</dbReference>
<reference evidence="4" key="3">
    <citation type="submission" date="2015-04" db="UniProtKB">
        <authorList>
            <consortium name="EnsemblPlants"/>
        </authorList>
    </citation>
    <scope>IDENTIFICATION</scope>
    <source>
        <strain evidence="4">cv. Jemalong A17</strain>
    </source>
</reference>
<name>A0A072VI72_MEDTR</name>
<dbReference type="InterPro" id="IPR010285">
    <property type="entry name" value="DNA_helicase_pif1-like_DEAD"/>
</dbReference>
<dbReference type="PANTHER" id="PTHR10492">
    <property type="match status" value="1"/>
</dbReference>
<evidence type="ECO:0000256" key="1">
    <source>
        <dbReference type="RuleBase" id="RU363044"/>
    </source>
</evidence>
<evidence type="ECO:0000313" key="3">
    <source>
        <dbReference type="EMBL" id="KEH41148.1"/>
    </source>
</evidence>